<dbReference type="InterPro" id="IPR001387">
    <property type="entry name" value="Cro/C1-type_HTH"/>
</dbReference>
<dbReference type="CDD" id="cd00093">
    <property type="entry name" value="HTH_XRE"/>
    <property type="match status" value="1"/>
</dbReference>
<dbReference type="RefSeq" id="WP_161926534.1">
    <property type="nucleotide sequence ID" value="NZ_BJOU01000001.1"/>
</dbReference>
<dbReference type="EMBL" id="BJOU01000001">
    <property type="protein sequence ID" value="GED97170.1"/>
    <property type="molecule type" value="Genomic_DNA"/>
</dbReference>
<dbReference type="AlphaFoldDB" id="A0A7I9UWM0"/>
<sequence length="122" mass="14022">MPKRVRGPLDWGSYANSFAFRLVQVRRHRGLTQEALAHETGLHRNQISNLERARSNREPYISDPQLSTVYRLAVALNVPPSLLLPDVGSLLPEQSPELTDGSRVERELFERLKREPHEELDE</sequence>
<dbReference type="InterPro" id="IPR010982">
    <property type="entry name" value="Lambda_DNA-bd_dom_sf"/>
</dbReference>
<dbReference type="SUPFAM" id="SSF47413">
    <property type="entry name" value="lambda repressor-like DNA-binding domains"/>
    <property type="match status" value="1"/>
</dbReference>
<dbReference type="OrthoDB" id="4559617at2"/>
<protein>
    <recommendedName>
        <fullName evidence="1">HTH cro/C1-type domain-containing protein</fullName>
    </recommendedName>
</protein>
<dbReference type="Gene3D" id="1.10.260.40">
    <property type="entry name" value="lambda repressor-like DNA-binding domains"/>
    <property type="match status" value="1"/>
</dbReference>
<evidence type="ECO:0000313" key="3">
    <source>
        <dbReference type="Proteomes" id="UP000444980"/>
    </source>
</evidence>
<organism evidence="2 3">
    <name type="scientific">Gordonia crocea</name>
    <dbReference type="NCBI Taxonomy" id="589162"/>
    <lineage>
        <taxon>Bacteria</taxon>
        <taxon>Bacillati</taxon>
        <taxon>Actinomycetota</taxon>
        <taxon>Actinomycetes</taxon>
        <taxon>Mycobacteriales</taxon>
        <taxon>Gordoniaceae</taxon>
        <taxon>Gordonia</taxon>
    </lineage>
</organism>
<feature type="domain" description="HTH cro/C1-type" evidence="1">
    <location>
        <begin position="22"/>
        <end position="83"/>
    </location>
</feature>
<gene>
    <name evidence="2" type="ORF">nbrc107697_12090</name>
</gene>
<dbReference type="PROSITE" id="PS50943">
    <property type="entry name" value="HTH_CROC1"/>
    <property type="match status" value="1"/>
</dbReference>
<comment type="caution">
    <text evidence="2">The sequence shown here is derived from an EMBL/GenBank/DDBJ whole genome shotgun (WGS) entry which is preliminary data.</text>
</comment>
<proteinExistence type="predicted"/>
<dbReference type="Pfam" id="PF12844">
    <property type="entry name" value="HTH_19"/>
    <property type="match status" value="1"/>
</dbReference>
<name>A0A7I9UWM0_9ACTN</name>
<keyword evidence="3" id="KW-1185">Reference proteome</keyword>
<evidence type="ECO:0000259" key="1">
    <source>
        <dbReference type="PROSITE" id="PS50943"/>
    </source>
</evidence>
<evidence type="ECO:0000313" key="2">
    <source>
        <dbReference type="EMBL" id="GED97170.1"/>
    </source>
</evidence>
<reference evidence="3" key="1">
    <citation type="submission" date="2019-06" db="EMBL/GenBank/DDBJ databases">
        <title>Gordonia isolated from sludge of a wastewater treatment plant.</title>
        <authorList>
            <person name="Tamura T."/>
            <person name="Aoyama K."/>
            <person name="Kang Y."/>
            <person name="Saito S."/>
            <person name="Akiyama N."/>
            <person name="Yazawa K."/>
            <person name="Gonoi T."/>
            <person name="Mikami Y."/>
        </authorList>
    </citation>
    <scope>NUCLEOTIDE SEQUENCE [LARGE SCALE GENOMIC DNA]</scope>
    <source>
        <strain evidence="3">NBRC 107697</strain>
    </source>
</reference>
<accession>A0A7I9UWM0</accession>
<dbReference type="GO" id="GO:0003677">
    <property type="term" value="F:DNA binding"/>
    <property type="evidence" value="ECO:0007669"/>
    <property type="project" value="InterPro"/>
</dbReference>
<dbReference type="SMART" id="SM00530">
    <property type="entry name" value="HTH_XRE"/>
    <property type="match status" value="1"/>
</dbReference>
<dbReference type="Proteomes" id="UP000444980">
    <property type="component" value="Unassembled WGS sequence"/>
</dbReference>